<protein>
    <submittedName>
        <fullName evidence="1">PTS transporter subunit EIIB</fullName>
    </submittedName>
</protein>
<organism evidence="1 2">
    <name type="scientific">Echinimonas agarilytica</name>
    <dbReference type="NCBI Taxonomy" id="1215918"/>
    <lineage>
        <taxon>Bacteria</taxon>
        <taxon>Pseudomonadati</taxon>
        <taxon>Pseudomonadota</taxon>
        <taxon>Gammaproteobacteria</taxon>
        <taxon>Alteromonadales</taxon>
        <taxon>Echinimonadaceae</taxon>
        <taxon>Echinimonas</taxon>
    </lineage>
</organism>
<evidence type="ECO:0000313" key="2">
    <source>
        <dbReference type="Proteomes" id="UP001165393"/>
    </source>
</evidence>
<dbReference type="RefSeq" id="WP_251259906.1">
    <property type="nucleotide sequence ID" value="NZ_JAMQGP010000001.1"/>
</dbReference>
<gene>
    <name evidence="1" type="ORF">NAF29_02515</name>
</gene>
<dbReference type="Gene3D" id="3.30.1360.60">
    <property type="entry name" value="Glucose permease domain IIB"/>
    <property type="match status" value="1"/>
</dbReference>
<dbReference type="SUPFAM" id="SSF55604">
    <property type="entry name" value="Glucose permease domain IIB"/>
    <property type="match status" value="1"/>
</dbReference>
<dbReference type="AlphaFoldDB" id="A0AA41W4G2"/>
<dbReference type="InterPro" id="IPR036878">
    <property type="entry name" value="Glu_permease_IIB"/>
</dbReference>
<proteinExistence type="predicted"/>
<dbReference type="GO" id="GO:0009401">
    <property type="term" value="P:phosphoenolpyruvate-dependent sugar phosphotransferase system"/>
    <property type="evidence" value="ECO:0007669"/>
    <property type="project" value="InterPro"/>
</dbReference>
<reference evidence="1 2" key="1">
    <citation type="journal article" date="2013" name="Antonie Van Leeuwenhoek">
        <title>Echinimonas agarilytica gen. nov., sp. nov., a new gammaproteobacterium isolated from the sea urchin Strongylocentrotus intermedius.</title>
        <authorList>
            <person name="Nedashkovskaya O.I."/>
            <person name="Stenkova A.M."/>
            <person name="Zhukova N.V."/>
            <person name="Van Trappen S."/>
            <person name="Lee J.S."/>
            <person name="Kim S.B."/>
        </authorList>
    </citation>
    <scope>NUCLEOTIDE SEQUENCE [LARGE SCALE GENOMIC DNA]</scope>
    <source>
        <strain evidence="1 2">KMM 6351</strain>
    </source>
</reference>
<name>A0AA41W4G2_9GAMM</name>
<evidence type="ECO:0000313" key="1">
    <source>
        <dbReference type="EMBL" id="MCM2678543.1"/>
    </source>
</evidence>
<keyword evidence="2" id="KW-1185">Reference proteome</keyword>
<dbReference type="EMBL" id="JAMQGP010000001">
    <property type="protein sequence ID" value="MCM2678543.1"/>
    <property type="molecule type" value="Genomic_DNA"/>
</dbReference>
<accession>A0AA41W4G2</accession>
<comment type="caution">
    <text evidence="1">The sequence shown here is derived from an EMBL/GenBank/DDBJ whole genome shotgun (WGS) entry which is preliminary data.</text>
</comment>
<dbReference type="Proteomes" id="UP001165393">
    <property type="component" value="Unassembled WGS sequence"/>
</dbReference>
<dbReference type="GO" id="GO:0008982">
    <property type="term" value="F:protein-N(PI)-phosphohistidine-sugar phosphotransferase activity"/>
    <property type="evidence" value="ECO:0007669"/>
    <property type="project" value="InterPro"/>
</dbReference>
<sequence length="103" mass="10920">MTQTADVPAAAAPTEIVGDVNQDSINAIIGLIGNLENIDEVMACATNRLRFKLKSPIEVAPELAAEIEDVRGVMHPSENIVHFLLKEDASPWAAAIKSNISAG</sequence>